<accession>A0ABQ4R8B1</accession>
<keyword evidence="2" id="KW-0472">Membrane</keyword>
<dbReference type="Proteomes" id="UP001055167">
    <property type="component" value="Unassembled WGS sequence"/>
</dbReference>
<evidence type="ECO:0000313" key="4">
    <source>
        <dbReference type="Proteomes" id="UP001055167"/>
    </source>
</evidence>
<feature type="transmembrane region" description="Helical" evidence="2">
    <location>
        <begin position="230"/>
        <end position="251"/>
    </location>
</feature>
<comment type="caution">
    <text evidence="3">The sequence shown here is derived from an EMBL/GenBank/DDBJ whole genome shotgun (WGS) entry which is preliminary data.</text>
</comment>
<protein>
    <submittedName>
        <fullName evidence="3">Uncharacterized protein</fullName>
    </submittedName>
</protein>
<evidence type="ECO:0000313" key="3">
    <source>
        <dbReference type="EMBL" id="GJD52972.1"/>
    </source>
</evidence>
<organism evidence="3 4">
    <name type="scientific">Methylobacterium crusticola</name>
    <dbReference type="NCBI Taxonomy" id="1697972"/>
    <lineage>
        <taxon>Bacteria</taxon>
        <taxon>Pseudomonadati</taxon>
        <taxon>Pseudomonadota</taxon>
        <taxon>Alphaproteobacteria</taxon>
        <taxon>Hyphomicrobiales</taxon>
        <taxon>Methylobacteriaceae</taxon>
        <taxon>Methylobacterium</taxon>
    </lineage>
</organism>
<evidence type="ECO:0000256" key="2">
    <source>
        <dbReference type="SAM" id="Phobius"/>
    </source>
</evidence>
<dbReference type="RefSeq" id="WP_128562431.1">
    <property type="nucleotide sequence ID" value="NZ_BPQH01000023.1"/>
</dbReference>
<feature type="compositionally biased region" description="Low complexity" evidence="1">
    <location>
        <begin position="347"/>
        <end position="366"/>
    </location>
</feature>
<keyword evidence="4" id="KW-1185">Reference proteome</keyword>
<evidence type="ECO:0000256" key="1">
    <source>
        <dbReference type="SAM" id="MobiDB-lite"/>
    </source>
</evidence>
<feature type="transmembrane region" description="Helical" evidence="2">
    <location>
        <begin position="177"/>
        <end position="194"/>
    </location>
</feature>
<name>A0ABQ4R8B1_9HYPH</name>
<proteinExistence type="predicted"/>
<feature type="transmembrane region" description="Helical" evidence="2">
    <location>
        <begin position="12"/>
        <end position="29"/>
    </location>
</feature>
<keyword evidence="2" id="KW-0812">Transmembrane</keyword>
<sequence>MSPAVGRFFRAFLLIAIAVVSTIAILYALRAWDIEVATGGTARSGTRTATARPQPTEALFVGSVKGPPGDASEWWSARSDHRLIAYGIWTCKRLEGGLDTLSRQAFSSLLLDLMPNGSHLFAGDVEDAGAAPGRPVPPPLVLAASDQDLLSLSDSIARARLDAAEGANSNVPWVQRLGLAALVVSALATLFVTLQGKMKPVELGEDRRNALEAGPVGPRMAHVLWGTGSGFRWVAFFAIALSITGTSLTGLKQVYDPTRTLTQNTRALLDLRQLHQEIILGVRCDDKQNAVLPDRRAAAWARSIRRIRATIIPDYGAYASLDVGGSSQRPDPTDEGGASRAEPEIQAAAGADRAAPPAGRLPRPGP</sequence>
<gene>
    <name evidence="3" type="ORF">OPKNFCMD_5740</name>
</gene>
<keyword evidence="2" id="KW-1133">Transmembrane helix</keyword>
<feature type="region of interest" description="Disordered" evidence="1">
    <location>
        <begin position="322"/>
        <end position="366"/>
    </location>
</feature>
<dbReference type="EMBL" id="BPQH01000023">
    <property type="protein sequence ID" value="GJD52972.1"/>
    <property type="molecule type" value="Genomic_DNA"/>
</dbReference>
<reference evidence="3" key="2">
    <citation type="submission" date="2021-08" db="EMBL/GenBank/DDBJ databases">
        <authorList>
            <person name="Tani A."/>
            <person name="Ola A."/>
            <person name="Ogura Y."/>
            <person name="Katsura K."/>
            <person name="Hayashi T."/>
        </authorList>
    </citation>
    <scope>NUCLEOTIDE SEQUENCE</scope>
    <source>
        <strain evidence="3">KCTC 52305</strain>
    </source>
</reference>
<reference evidence="3" key="1">
    <citation type="journal article" date="2021" name="Front. Microbiol.">
        <title>Comprehensive Comparative Genomics and Phenotyping of Methylobacterium Species.</title>
        <authorList>
            <person name="Alessa O."/>
            <person name="Ogura Y."/>
            <person name="Fujitani Y."/>
            <person name="Takami H."/>
            <person name="Hayashi T."/>
            <person name="Sahin N."/>
            <person name="Tani A."/>
        </authorList>
    </citation>
    <scope>NUCLEOTIDE SEQUENCE</scope>
    <source>
        <strain evidence="3">KCTC 52305</strain>
    </source>
</reference>